<dbReference type="Proteomes" id="UP001195483">
    <property type="component" value="Unassembled WGS sequence"/>
</dbReference>
<dbReference type="AlphaFoldDB" id="A0AAE0S4E4"/>
<evidence type="ECO:0000256" key="2">
    <source>
        <dbReference type="ARBA" id="ARBA00022737"/>
    </source>
</evidence>
<dbReference type="PANTHER" id="PTHR46652:SF3">
    <property type="entry name" value="LEUCINE-RICH REPEAT-CONTAINING PROTEIN 9"/>
    <property type="match status" value="1"/>
</dbReference>
<accession>A0AAE0S4E4</accession>
<reference evidence="5" key="1">
    <citation type="journal article" date="2021" name="Genome Biol. Evol.">
        <title>A High-Quality Reference Genome for a Parasitic Bivalve with Doubly Uniparental Inheritance (Bivalvia: Unionida).</title>
        <authorList>
            <person name="Smith C.H."/>
        </authorList>
    </citation>
    <scope>NUCLEOTIDE SEQUENCE</scope>
    <source>
        <strain evidence="5">CHS0354</strain>
    </source>
</reference>
<dbReference type="InterPro" id="IPR003591">
    <property type="entry name" value="Leu-rich_rpt_typical-subtyp"/>
</dbReference>
<dbReference type="PANTHER" id="PTHR46652">
    <property type="entry name" value="LEUCINE-RICH REPEAT AND IQ DOMAIN-CONTAINING PROTEIN 1-RELATED"/>
    <property type="match status" value="1"/>
</dbReference>
<dbReference type="SUPFAM" id="SSF52058">
    <property type="entry name" value="L domain-like"/>
    <property type="match status" value="1"/>
</dbReference>
<dbReference type="InterPro" id="IPR001611">
    <property type="entry name" value="Leu-rich_rpt"/>
</dbReference>
<evidence type="ECO:0000313" key="6">
    <source>
        <dbReference type="Proteomes" id="UP001195483"/>
    </source>
</evidence>
<dbReference type="Gene3D" id="3.80.10.10">
    <property type="entry name" value="Ribonuclease Inhibitor"/>
    <property type="match status" value="2"/>
</dbReference>
<feature type="region of interest" description="Disordered" evidence="3">
    <location>
        <begin position="90"/>
        <end position="183"/>
    </location>
</feature>
<feature type="compositionally biased region" description="Polar residues" evidence="3">
    <location>
        <begin position="148"/>
        <end position="174"/>
    </location>
</feature>
<feature type="compositionally biased region" description="Polar residues" evidence="3">
    <location>
        <begin position="556"/>
        <end position="576"/>
    </location>
</feature>
<feature type="compositionally biased region" description="Low complexity" evidence="3">
    <location>
        <begin position="105"/>
        <end position="127"/>
    </location>
</feature>
<sequence length="599" mass="66738">MEGRVKTRVGGSVPNTLGRQVGVLPVGHSRQGITQRTSTQSKEIMTPSSNPSHVSQSKAVSKSSGNSLPKGGDDDDESVDEWQEQNIHFMNIPGSHGTGSTAIPSFRSTDSTKISSSRSTSSTTVPSFRNAGRSSASVRQDRSKKSALGSSRASRNSQTQSQASILESASNTSSPRDEEITPRKPFKTIDWEEILAQNMETDLSKVYEINLHANEITVIDNLEKFKKLRVLDLSCNFIEKIKSLEYNTDMRELKLYDNRIRKIENIDNLRELCSLHLQHNKIKTVGKGLGNLKKLKMLRLDCNQILQIDIPELSPCVQLTFIDVSYNMLDSLAALNYLPNLEELYASGNRLRSVSDLSKCRQLQEVDLSGNRLTDLSGLKGLPKLQILTVSNNQLTSLRSAGKLKSLQEIHATNNQICELKTLPFQFPTLEILDIPDNQIYHWEEVCALEKLKELVELFISGNPFCAQDGPMPHYMSAVQDLISTLEIVDGVHVKRQSSKGAPLMRPMTASSIVSLRQMETQMKAAAEEMKYMEKSLEEKFEAIRATCDTLPSRPPTSSVLSTSLYESRNDSQIRSSRAGKQRSRLQDAMVFAAQNNLD</sequence>
<evidence type="ECO:0000256" key="1">
    <source>
        <dbReference type="ARBA" id="ARBA00022614"/>
    </source>
</evidence>
<dbReference type="SMART" id="SM00369">
    <property type="entry name" value="LRR_TYP"/>
    <property type="match status" value="5"/>
</dbReference>
<keyword evidence="1" id="KW-0433">Leucine-rich repeat</keyword>
<dbReference type="SMART" id="SM00364">
    <property type="entry name" value="LRR_BAC"/>
    <property type="match status" value="5"/>
</dbReference>
<dbReference type="PROSITE" id="PS51450">
    <property type="entry name" value="LRR"/>
    <property type="match status" value="5"/>
</dbReference>
<feature type="region of interest" description="Disordered" evidence="3">
    <location>
        <begin position="1"/>
        <end position="20"/>
    </location>
</feature>
<dbReference type="EMBL" id="JAEAOA010002185">
    <property type="protein sequence ID" value="KAK3584988.1"/>
    <property type="molecule type" value="Genomic_DNA"/>
</dbReference>
<feature type="compositionally biased region" description="Polar residues" evidence="3">
    <location>
        <begin position="31"/>
        <end position="67"/>
    </location>
</feature>
<reference evidence="5" key="3">
    <citation type="submission" date="2023-05" db="EMBL/GenBank/DDBJ databases">
        <authorList>
            <person name="Smith C.H."/>
        </authorList>
    </citation>
    <scope>NUCLEOTIDE SEQUENCE</scope>
    <source>
        <strain evidence="5">CHS0354</strain>
        <tissue evidence="5">Mantle</tissue>
    </source>
</reference>
<feature type="domain" description="Disease resistance R13L4/SHOC-2-like LRR" evidence="4">
    <location>
        <begin position="209"/>
        <end position="461"/>
    </location>
</feature>
<organism evidence="5 6">
    <name type="scientific">Potamilus streckersoni</name>
    <dbReference type="NCBI Taxonomy" id="2493646"/>
    <lineage>
        <taxon>Eukaryota</taxon>
        <taxon>Metazoa</taxon>
        <taxon>Spiralia</taxon>
        <taxon>Lophotrochozoa</taxon>
        <taxon>Mollusca</taxon>
        <taxon>Bivalvia</taxon>
        <taxon>Autobranchia</taxon>
        <taxon>Heteroconchia</taxon>
        <taxon>Palaeoheterodonta</taxon>
        <taxon>Unionida</taxon>
        <taxon>Unionoidea</taxon>
        <taxon>Unionidae</taxon>
        <taxon>Ambleminae</taxon>
        <taxon>Lampsilini</taxon>
        <taxon>Potamilus</taxon>
    </lineage>
</organism>
<feature type="region of interest" description="Disordered" evidence="3">
    <location>
        <begin position="552"/>
        <end position="585"/>
    </location>
</feature>
<dbReference type="InterPro" id="IPR050836">
    <property type="entry name" value="SDS22/Internalin_LRR"/>
</dbReference>
<evidence type="ECO:0000259" key="4">
    <source>
        <dbReference type="Pfam" id="PF23598"/>
    </source>
</evidence>
<keyword evidence="6" id="KW-1185">Reference proteome</keyword>
<proteinExistence type="predicted"/>
<evidence type="ECO:0000313" key="5">
    <source>
        <dbReference type="EMBL" id="KAK3584988.1"/>
    </source>
</evidence>
<keyword evidence="2" id="KW-0677">Repeat</keyword>
<comment type="caution">
    <text evidence="5">The sequence shown here is derived from an EMBL/GenBank/DDBJ whole genome shotgun (WGS) entry which is preliminary data.</text>
</comment>
<dbReference type="InterPro" id="IPR032675">
    <property type="entry name" value="LRR_dom_sf"/>
</dbReference>
<reference evidence="5" key="2">
    <citation type="journal article" date="2021" name="Genome Biol. Evol.">
        <title>Developing a high-quality reference genome for a parasitic bivalve with doubly uniparental inheritance (Bivalvia: Unionida).</title>
        <authorList>
            <person name="Smith C.H."/>
        </authorList>
    </citation>
    <scope>NUCLEOTIDE SEQUENCE</scope>
    <source>
        <strain evidence="5">CHS0354</strain>
        <tissue evidence="5">Mantle</tissue>
    </source>
</reference>
<gene>
    <name evidence="5" type="ORF">CHS0354_037363</name>
</gene>
<dbReference type="Pfam" id="PF23598">
    <property type="entry name" value="LRR_14"/>
    <property type="match status" value="1"/>
</dbReference>
<feature type="region of interest" description="Disordered" evidence="3">
    <location>
        <begin position="27"/>
        <end position="78"/>
    </location>
</feature>
<dbReference type="SMART" id="SM00365">
    <property type="entry name" value="LRR_SD22"/>
    <property type="match status" value="8"/>
</dbReference>
<evidence type="ECO:0000256" key="3">
    <source>
        <dbReference type="SAM" id="MobiDB-lite"/>
    </source>
</evidence>
<protein>
    <recommendedName>
        <fullName evidence="4">Disease resistance R13L4/SHOC-2-like LRR domain-containing protein</fullName>
    </recommendedName>
</protein>
<dbReference type="InterPro" id="IPR055414">
    <property type="entry name" value="LRR_R13L4/SHOC2-like"/>
</dbReference>
<name>A0AAE0S4E4_9BIVA</name>